<dbReference type="EC" id="1.11.1.-" evidence="7"/>
<dbReference type="InterPro" id="IPR010255">
    <property type="entry name" value="Haem_peroxidase_sf"/>
</dbReference>
<keyword evidence="4 7" id="KW-0560">Oxidoreductase</keyword>
<dbReference type="InParanoid" id="A0A165B7R1"/>
<keyword evidence="5" id="KW-0408">Iron</keyword>
<dbReference type="PANTHER" id="PTHR31356:SF58">
    <property type="entry name" value="CYTOCHROME C PEROXIDASE, MITOCHONDRIAL"/>
    <property type="match status" value="1"/>
</dbReference>
<dbReference type="GO" id="GO:0046872">
    <property type="term" value="F:metal ion binding"/>
    <property type="evidence" value="ECO:0007669"/>
    <property type="project" value="UniProtKB-UniRule"/>
</dbReference>
<evidence type="ECO:0000256" key="3">
    <source>
        <dbReference type="ARBA" id="ARBA00022723"/>
    </source>
</evidence>
<evidence type="ECO:0000256" key="2">
    <source>
        <dbReference type="ARBA" id="ARBA00022617"/>
    </source>
</evidence>
<keyword evidence="3" id="KW-0479">Metal-binding</keyword>
<accession>A0A165B7R1</accession>
<gene>
    <name evidence="9" type="ORF">LAESUDRAFT_666156</name>
</gene>
<evidence type="ECO:0000259" key="8">
    <source>
        <dbReference type="Pfam" id="PF00141"/>
    </source>
</evidence>
<dbReference type="OrthoDB" id="2859658at2759"/>
<dbReference type="GO" id="GO:0034599">
    <property type="term" value="P:cellular response to oxidative stress"/>
    <property type="evidence" value="ECO:0007669"/>
    <property type="project" value="InterPro"/>
</dbReference>
<proteinExistence type="inferred from homology"/>
<evidence type="ECO:0000256" key="7">
    <source>
        <dbReference type="RuleBase" id="RU363051"/>
    </source>
</evidence>
<dbReference type="STRING" id="1314785.A0A165B7R1"/>
<dbReference type="GO" id="GO:0020037">
    <property type="term" value="F:heme binding"/>
    <property type="evidence" value="ECO:0007669"/>
    <property type="project" value="UniProtKB-UniRule"/>
</dbReference>
<keyword evidence="2" id="KW-0349">Heme</keyword>
<dbReference type="InterPro" id="IPR044831">
    <property type="entry name" value="Ccp1-like"/>
</dbReference>
<keyword evidence="10" id="KW-1185">Reference proteome</keyword>
<evidence type="ECO:0000313" key="10">
    <source>
        <dbReference type="Proteomes" id="UP000076871"/>
    </source>
</evidence>
<dbReference type="Pfam" id="PF00141">
    <property type="entry name" value="peroxidase"/>
    <property type="match status" value="1"/>
</dbReference>
<evidence type="ECO:0000256" key="6">
    <source>
        <dbReference type="RuleBase" id="RU004241"/>
    </source>
</evidence>
<evidence type="ECO:0000256" key="1">
    <source>
        <dbReference type="ARBA" id="ARBA00022559"/>
    </source>
</evidence>
<sequence>FNDQESVALSGAHAVGRCHRDRSGFDGPWTFSPVTVSNEYFRLLLKDKCVWRKWDGPKQLADKTTGTLMMPYACSSSDYALVQDKTFKKYVQAYAKDQDLWFQITK</sequence>
<dbReference type="GO" id="GO:0000302">
    <property type="term" value="P:response to reactive oxygen species"/>
    <property type="evidence" value="ECO:0007669"/>
    <property type="project" value="TreeGrafter"/>
</dbReference>
<keyword evidence="1 7" id="KW-0575">Peroxidase</keyword>
<dbReference type="SUPFAM" id="SSF48113">
    <property type="entry name" value="Heme-dependent peroxidases"/>
    <property type="match status" value="1"/>
</dbReference>
<name>A0A165B7R1_9APHY</name>
<dbReference type="AlphaFoldDB" id="A0A165B7R1"/>
<reference evidence="9 10" key="1">
    <citation type="journal article" date="2016" name="Mol. Biol. Evol.">
        <title>Comparative Genomics of Early-Diverging Mushroom-Forming Fungi Provides Insights into the Origins of Lignocellulose Decay Capabilities.</title>
        <authorList>
            <person name="Nagy L.G."/>
            <person name="Riley R."/>
            <person name="Tritt A."/>
            <person name="Adam C."/>
            <person name="Daum C."/>
            <person name="Floudas D."/>
            <person name="Sun H."/>
            <person name="Yadav J.S."/>
            <person name="Pangilinan J."/>
            <person name="Larsson K.H."/>
            <person name="Matsuura K."/>
            <person name="Barry K."/>
            <person name="Labutti K."/>
            <person name="Kuo R."/>
            <person name="Ohm R.A."/>
            <person name="Bhattacharya S.S."/>
            <person name="Shirouzu T."/>
            <person name="Yoshinaga Y."/>
            <person name="Martin F.M."/>
            <person name="Grigoriev I.V."/>
            <person name="Hibbett D.S."/>
        </authorList>
    </citation>
    <scope>NUCLEOTIDE SEQUENCE [LARGE SCALE GENOMIC DNA]</scope>
    <source>
        <strain evidence="9 10">93-53</strain>
    </source>
</reference>
<dbReference type="GO" id="GO:0042744">
    <property type="term" value="P:hydrogen peroxide catabolic process"/>
    <property type="evidence" value="ECO:0007669"/>
    <property type="project" value="TreeGrafter"/>
</dbReference>
<feature type="non-terminal residue" evidence="9">
    <location>
        <position position="1"/>
    </location>
</feature>
<evidence type="ECO:0000256" key="5">
    <source>
        <dbReference type="ARBA" id="ARBA00023004"/>
    </source>
</evidence>
<feature type="domain" description="Plant heme peroxidase family profile" evidence="8">
    <location>
        <begin position="1"/>
        <end position="97"/>
    </location>
</feature>
<organism evidence="9 10">
    <name type="scientific">Laetiporus sulphureus 93-53</name>
    <dbReference type="NCBI Taxonomy" id="1314785"/>
    <lineage>
        <taxon>Eukaryota</taxon>
        <taxon>Fungi</taxon>
        <taxon>Dikarya</taxon>
        <taxon>Basidiomycota</taxon>
        <taxon>Agaricomycotina</taxon>
        <taxon>Agaricomycetes</taxon>
        <taxon>Polyporales</taxon>
        <taxon>Laetiporus</taxon>
    </lineage>
</organism>
<dbReference type="GO" id="GO:0004601">
    <property type="term" value="F:peroxidase activity"/>
    <property type="evidence" value="ECO:0007669"/>
    <property type="project" value="UniProtKB-KW"/>
</dbReference>
<protein>
    <recommendedName>
        <fullName evidence="7">Peroxidase</fullName>
        <ecNumber evidence="7">1.11.1.-</ecNumber>
    </recommendedName>
</protein>
<comment type="similarity">
    <text evidence="6">Belongs to the peroxidase family.</text>
</comment>
<dbReference type="InterPro" id="IPR002016">
    <property type="entry name" value="Haem_peroxidase"/>
</dbReference>
<dbReference type="EMBL" id="KV427686">
    <property type="protein sequence ID" value="KZT00438.1"/>
    <property type="molecule type" value="Genomic_DNA"/>
</dbReference>
<evidence type="ECO:0000256" key="4">
    <source>
        <dbReference type="ARBA" id="ARBA00023002"/>
    </source>
</evidence>
<dbReference type="Proteomes" id="UP000076871">
    <property type="component" value="Unassembled WGS sequence"/>
</dbReference>
<dbReference type="PANTHER" id="PTHR31356">
    <property type="entry name" value="THYLAKOID LUMENAL 29 KDA PROTEIN, CHLOROPLASTIC-RELATED"/>
    <property type="match status" value="1"/>
</dbReference>
<evidence type="ECO:0000313" key="9">
    <source>
        <dbReference type="EMBL" id="KZT00438.1"/>
    </source>
</evidence>
<dbReference type="Gene3D" id="1.10.420.10">
    <property type="entry name" value="Peroxidase, domain 2"/>
    <property type="match status" value="1"/>
</dbReference>
<dbReference type="GeneID" id="63822265"/>
<dbReference type="RefSeq" id="XP_040758178.1">
    <property type="nucleotide sequence ID" value="XM_040905235.1"/>
</dbReference>